<accession>D5H7J2</accession>
<protein>
    <recommendedName>
        <fullName evidence="1">DUF2059 domain-containing protein</fullName>
    </recommendedName>
</protein>
<evidence type="ECO:0000259" key="1">
    <source>
        <dbReference type="Pfam" id="PF09832"/>
    </source>
</evidence>
<gene>
    <name evidence="2" type="ordered locus">SRM_01076</name>
</gene>
<proteinExistence type="predicted"/>
<dbReference type="AlphaFoldDB" id="D5H7J2"/>
<dbReference type="HOGENOM" id="CLU_1081377_0_0_10"/>
<evidence type="ECO:0000313" key="2">
    <source>
        <dbReference type="EMBL" id="CBH23997.1"/>
    </source>
</evidence>
<reference evidence="3" key="2">
    <citation type="submission" date="2010-04" db="EMBL/GenBank/DDBJ databases">
        <title>Genome sequence of Salinibacter ruber M8.</title>
        <authorList>
            <consortium name="Genoscope"/>
        </authorList>
    </citation>
    <scope>NUCLEOTIDE SEQUENCE [LARGE SCALE GENOMIC DNA]</scope>
    <source>
        <strain evidence="3">M8</strain>
    </source>
</reference>
<evidence type="ECO:0000313" key="3">
    <source>
        <dbReference type="Proteomes" id="UP000000933"/>
    </source>
</evidence>
<dbReference type="KEGG" id="srm:SRM_01076"/>
<sequence>MVASPAVGMPLFCGPGRHNTSLLPIPSRGPCGLSGSLWIADPPSRGTPIGSNYVSPPHLKGTTRANGYVTARFGSNGAARGGPVLQPNQVRCAPYASQIAFCNSNRMPSMRYATSITALLLLVTTAGVASAQGTNNDTDANRRQAAKEYLEVQPVEKMMRNVVEKTSARMPGGSKERAQAVMDELRYDTLRTAMIDAMANTFTVEEIEALTQFYSTPEGRSVMEKMSTYMAKVQPVMMKEVRRSMKQVMEARPEQKQ</sequence>
<dbReference type="Pfam" id="PF09832">
    <property type="entry name" value="DUF2059"/>
    <property type="match status" value="1"/>
</dbReference>
<dbReference type="EMBL" id="FP565814">
    <property type="protein sequence ID" value="CBH23997.1"/>
    <property type="molecule type" value="Genomic_DNA"/>
</dbReference>
<feature type="domain" description="DUF2059" evidence="1">
    <location>
        <begin position="189"/>
        <end position="241"/>
    </location>
</feature>
<name>D5H7J2_SALRM</name>
<dbReference type="InterPro" id="IPR018637">
    <property type="entry name" value="DUF2059"/>
</dbReference>
<reference evidence="2 3" key="1">
    <citation type="journal article" date="2010" name="ISME J.">
        <title>Fine-scale evolution: genomic, phenotypic and ecological differentiation in two coexisting Salinibacter ruber strains.</title>
        <authorList>
            <person name="Pena A."/>
            <person name="Teeling H."/>
            <person name="Huerta-Cepas J."/>
            <person name="Santos F."/>
            <person name="Yarza P."/>
            <person name="Brito-Echeverria J."/>
            <person name="Lucio M."/>
            <person name="Schmitt-Kopplin P."/>
            <person name="Meseguer I."/>
            <person name="Schenowitz C."/>
            <person name="Dossat C."/>
            <person name="Barbe V."/>
            <person name="Dopazo J."/>
            <person name="Rossello-Mora R."/>
            <person name="Schuler M."/>
            <person name="Glockner F.O."/>
            <person name="Amann R."/>
            <person name="Gabaldon T."/>
            <person name="Anton J."/>
        </authorList>
    </citation>
    <scope>NUCLEOTIDE SEQUENCE [LARGE SCALE GENOMIC DNA]</scope>
    <source>
        <strain evidence="2 3">M8</strain>
    </source>
</reference>
<dbReference type="Proteomes" id="UP000000933">
    <property type="component" value="Chromosome"/>
</dbReference>
<organism evidence="2 3">
    <name type="scientific">Salinibacter ruber (strain M8)</name>
    <dbReference type="NCBI Taxonomy" id="761659"/>
    <lineage>
        <taxon>Bacteria</taxon>
        <taxon>Pseudomonadati</taxon>
        <taxon>Rhodothermota</taxon>
        <taxon>Rhodothermia</taxon>
        <taxon>Rhodothermales</taxon>
        <taxon>Salinibacteraceae</taxon>
        <taxon>Salinibacter</taxon>
    </lineage>
</organism>